<evidence type="ECO:0000256" key="3">
    <source>
        <dbReference type="ARBA" id="ARBA00015303"/>
    </source>
</evidence>
<keyword evidence="6" id="KW-0914">Notch signaling pathway</keyword>
<accession>A0AAN9TLB9</accession>
<evidence type="ECO:0000256" key="1">
    <source>
        <dbReference type="ARBA" id="ARBA00004479"/>
    </source>
</evidence>
<dbReference type="AlphaFoldDB" id="A0AAN9TLB9"/>
<dbReference type="PROSITE" id="PS51257">
    <property type="entry name" value="PROKAR_LIPOPROTEIN"/>
    <property type="match status" value="1"/>
</dbReference>
<evidence type="ECO:0000313" key="14">
    <source>
        <dbReference type="Proteomes" id="UP001367676"/>
    </source>
</evidence>
<reference evidence="13 14" key="1">
    <citation type="submission" date="2024-03" db="EMBL/GenBank/DDBJ databases">
        <title>Adaptation during the transition from Ophiocordyceps entomopathogen to insect associate is accompanied by gene loss and intensified selection.</title>
        <authorList>
            <person name="Ward C.M."/>
            <person name="Onetto C.A."/>
            <person name="Borneman A.R."/>
        </authorList>
    </citation>
    <scope>NUCLEOTIDE SEQUENCE [LARGE SCALE GENOMIC DNA]</scope>
    <source>
        <strain evidence="13">AWRI1</strain>
        <tissue evidence="13">Single Adult Female</tissue>
    </source>
</reference>
<comment type="subcellular location">
    <subcellularLocation>
        <location evidence="1">Membrane</location>
        <topology evidence="1">Single-pass type I membrane protein</topology>
    </subcellularLocation>
</comment>
<dbReference type="GO" id="GO:0007220">
    <property type="term" value="P:Notch receptor processing"/>
    <property type="evidence" value="ECO:0007669"/>
    <property type="project" value="TreeGrafter"/>
</dbReference>
<dbReference type="SUPFAM" id="SSF53187">
    <property type="entry name" value="Zn-dependent exopeptidases"/>
    <property type="match status" value="1"/>
</dbReference>
<comment type="similarity">
    <text evidence="2">Belongs to the nicastrin family.</text>
</comment>
<evidence type="ECO:0000256" key="7">
    <source>
        <dbReference type="ARBA" id="ARBA00022989"/>
    </source>
</evidence>
<dbReference type="GO" id="GO:0016485">
    <property type="term" value="P:protein processing"/>
    <property type="evidence" value="ECO:0007669"/>
    <property type="project" value="InterPro"/>
</dbReference>
<keyword evidence="4" id="KW-0812">Transmembrane</keyword>
<evidence type="ECO:0000256" key="6">
    <source>
        <dbReference type="ARBA" id="ARBA00022976"/>
    </source>
</evidence>
<feature type="domain" description="Nicastrin small lobe" evidence="12">
    <location>
        <begin position="37"/>
        <end position="210"/>
    </location>
</feature>
<sequence>MAKLLAFIICGFIASCSCTSIKNVHDQMYIRLEATTPCVLLLNGTQSFGCTSSRNGNVGVIHLVHNSTDLDWVLNSAPMDSYIVALKLDMFSFKNLKKLNDSDRINGVLLMQNVTRTDISYFSPEDTCPNRYSGLAAPPKHRNTCEPQVWNPKTMYSRISMYKWKMPIFFTDNAQTIEQVETYFHQFNMPLETQLERSLCALKMSAHMYASVDSTTCIRRSNMAYNINPVRYCDPLGDDNIWAPVIPFRRTSEPKQKYIVVAARLDSTSLFFGLAPGALSTATSLVTLLSTAQLLFNLSSNVQKAKENVLFILFNGEAYDYIGSSRVVYDMNRGQFPFTENPIGLDDISLFIELSQLRNDRSVIYHSLKSPDSKMSTFLKVLNREAEKFGIKVSGDSSDSHFPPVSFQSFLAQRENMSGLVFTSYGNQFTNRFYHSLYDDAVNVDYKYRNGSDIVADSLQSFVANFSTALAHSLYKEMTDEEADSTVDPKLVDEMLHCYIDSISCKFAREVDYVVESTPYQKLDYYIGANLVRQQIAMLTRHAFVHLLGRNVSVASKDECASRANSTHYTHSYWSDASGQCLETATNVSDAVSPAFLIANYDLAEGLYSSWTESSWYNIDVQMFLQPSPRCCGVLLQKPEKKESWFQTVRNEYERWQIEEKQGKTWEQFRKEFEERHSGEKELEERPTDGNKLQECPTDAKEKGEDLFDKIRNQFETRIPRLTKLFFLVRDGLADLFTDFTDMVPLYYHLWRENRTIQDFDLRELELLYEVYLQIKRMLPVCFFAILPLGNIVLFTVTYLEINLPEEDDSKLISEFRDLLLSVQDGQVPNPIELASFKELFADDQIFAMENVSSSHLDNLLTLHSQAGFLIKVNWLDEWASYLHLVDRYVSRNGGPTALTPEQLAKVNK</sequence>
<evidence type="ECO:0000313" key="13">
    <source>
        <dbReference type="EMBL" id="KAK7574456.1"/>
    </source>
</evidence>
<dbReference type="Gene3D" id="3.40.630.10">
    <property type="entry name" value="Zn peptidases"/>
    <property type="match status" value="1"/>
</dbReference>
<dbReference type="Pfam" id="PF18266">
    <property type="entry name" value="Ncstrn_small"/>
    <property type="match status" value="1"/>
</dbReference>
<organism evidence="13 14">
    <name type="scientific">Parthenolecanium corni</name>
    <dbReference type="NCBI Taxonomy" id="536013"/>
    <lineage>
        <taxon>Eukaryota</taxon>
        <taxon>Metazoa</taxon>
        <taxon>Ecdysozoa</taxon>
        <taxon>Arthropoda</taxon>
        <taxon>Hexapoda</taxon>
        <taxon>Insecta</taxon>
        <taxon>Pterygota</taxon>
        <taxon>Neoptera</taxon>
        <taxon>Paraneoptera</taxon>
        <taxon>Hemiptera</taxon>
        <taxon>Sternorrhyncha</taxon>
        <taxon>Coccoidea</taxon>
        <taxon>Coccidae</taxon>
        <taxon>Parthenolecanium</taxon>
    </lineage>
</organism>
<keyword evidence="7" id="KW-1133">Transmembrane helix</keyword>
<dbReference type="InterPro" id="IPR008710">
    <property type="entry name" value="Nicastrin"/>
</dbReference>
<comment type="caution">
    <text evidence="13">The sequence shown here is derived from an EMBL/GenBank/DDBJ whole genome shotgun (WGS) entry which is preliminary data.</text>
</comment>
<dbReference type="EMBL" id="JBBCAQ010000037">
    <property type="protein sequence ID" value="KAK7574456.1"/>
    <property type="molecule type" value="Genomic_DNA"/>
</dbReference>
<evidence type="ECO:0000259" key="12">
    <source>
        <dbReference type="Pfam" id="PF18266"/>
    </source>
</evidence>
<evidence type="ECO:0000256" key="4">
    <source>
        <dbReference type="ARBA" id="ARBA00022692"/>
    </source>
</evidence>
<evidence type="ECO:0000256" key="10">
    <source>
        <dbReference type="SAM" id="MobiDB-lite"/>
    </source>
</evidence>
<keyword evidence="14" id="KW-1185">Reference proteome</keyword>
<name>A0AAN9TLB9_9HEMI</name>
<evidence type="ECO:0000256" key="9">
    <source>
        <dbReference type="ARBA" id="ARBA00023180"/>
    </source>
</evidence>
<evidence type="ECO:0000256" key="8">
    <source>
        <dbReference type="ARBA" id="ARBA00023136"/>
    </source>
</evidence>
<dbReference type="Proteomes" id="UP001367676">
    <property type="component" value="Unassembled WGS sequence"/>
</dbReference>
<dbReference type="GO" id="GO:0005886">
    <property type="term" value="C:plasma membrane"/>
    <property type="evidence" value="ECO:0007669"/>
    <property type="project" value="UniProtKB-ARBA"/>
</dbReference>
<dbReference type="Pfam" id="PF05450">
    <property type="entry name" value="Nicastrin"/>
    <property type="match status" value="1"/>
</dbReference>
<evidence type="ECO:0000256" key="11">
    <source>
        <dbReference type="SAM" id="SignalP"/>
    </source>
</evidence>
<gene>
    <name evidence="13" type="ORF">V9T40_011647</name>
</gene>
<proteinExistence type="inferred from homology"/>
<dbReference type="InterPro" id="IPR041084">
    <property type="entry name" value="Ncstrn_small"/>
</dbReference>
<protein>
    <recommendedName>
        <fullName evidence="3">Nicastrin</fullName>
    </recommendedName>
</protein>
<dbReference type="GO" id="GO:0007219">
    <property type="term" value="P:Notch signaling pathway"/>
    <property type="evidence" value="ECO:0007669"/>
    <property type="project" value="UniProtKB-KW"/>
</dbReference>
<feature type="signal peptide" evidence="11">
    <location>
        <begin position="1"/>
        <end position="18"/>
    </location>
</feature>
<feature type="chain" id="PRO_5042899808" description="Nicastrin" evidence="11">
    <location>
        <begin position="19"/>
        <end position="909"/>
    </location>
</feature>
<feature type="region of interest" description="Disordered" evidence="10">
    <location>
        <begin position="677"/>
        <end position="697"/>
    </location>
</feature>
<feature type="compositionally biased region" description="Basic and acidic residues" evidence="10">
    <location>
        <begin position="677"/>
        <end position="689"/>
    </location>
</feature>
<evidence type="ECO:0000256" key="5">
    <source>
        <dbReference type="ARBA" id="ARBA00022729"/>
    </source>
</evidence>
<keyword evidence="9" id="KW-0325">Glycoprotein</keyword>
<dbReference type="PANTHER" id="PTHR21092">
    <property type="entry name" value="NICASTRIN"/>
    <property type="match status" value="1"/>
</dbReference>
<keyword evidence="8" id="KW-0472">Membrane</keyword>
<evidence type="ECO:0000256" key="2">
    <source>
        <dbReference type="ARBA" id="ARBA00007717"/>
    </source>
</evidence>
<keyword evidence="5 11" id="KW-0732">Signal</keyword>
<dbReference type="PANTHER" id="PTHR21092:SF0">
    <property type="entry name" value="NICASTRIN"/>
    <property type="match status" value="1"/>
</dbReference>